<evidence type="ECO:0000256" key="2">
    <source>
        <dbReference type="ARBA" id="ARBA00023125"/>
    </source>
</evidence>
<dbReference type="PROSITE" id="PS01124">
    <property type="entry name" value="HTH_ARAC_FAMILY_2"/>
    <property type="match status" value="1"/>
</dbReference>
<dbReference type="PANTHER" id="PTHR43280">
    <property type="entry name" value="ARAC-FAMILY TRANSCRIPTIONAL REGULATOR"/>
    <property type="match status" value="1"/>
</dbReference>
<name>A0A653WV49_9FLAO</name>
<evidence type="ECO:0000313" key="6">
    <source>
        <dbReference type="Proteomes" id="UP000430202"/>
    </source>
</evidence>
<dbReference type="InterPro" id="IPR003313">
    <property type="entry name" value="AraC-bd"/>
</dbReference>
<dbReference type="Pfam" id="PF02311">
    <property type="entry name" value="AraC_binding"/>
    <property type="match status" value="1"/>
</dbReference>
<dbReference type="PRINTS" id="PR00032">
    <property type="entry name" value="HTHARAC"/>
</dbReference>
<dbReference type="Gene3D" id="1.10.10.60">
    <property type="entry name" value="Homeodomain-like"/>
    <property type="match status" value="1"/>
</dbReference>
<dbReference type="InterPro" id="IPR009057">
    <property type="entry name" value="Homeodomain-like_sf"/>
</dbReference>
<evidence type="ECO:0000256" key="3">
    <source>
        <dbReference type="ARBA" id="ARBA00023163"/>
    </source>
</evidence>
<dbReference type="InterPro" id="IPR018060">
    <property type="entry name" value="HTH_AraC"/>
</dbReference>
<keyword evidence="1" id="KW-0805">Transcription regulation</keyword>
<dbReference type="SUPFAM" id="SSF51215">
    <property type="entry name" value="Regulatory protein AraC"/>
    <property type="match status" value="1"/>
</dbReference>
<keyword evidence="3" id="KW-0804">Transcription</keyword>
<evidence type="ECO:0000256" key="1">
    <source>
        <dbReference type="ARBA" id="ARBA00023015"/>
    </source>
</evidence>
<keyword evidence="6" id="KW-1185">Reference proteome</keyword>
<dbReference type="Pfam" id="PF12833">
    <property type="entry name" value="HTH_18"/>
    <property type="match status" value="1"/>
</dbReference>
<sequence length="289" mass="33735">MIKKEFEKLLKKYDKKIVIDKIIDGRYQTLNNDGTSLHRHIFYQIVWIENGSGVHIIENKKYDYTSGTIFLLAPYYLHKITYNKDVQGYVVSFCDSLLDRFQNRSTLLFHNIDKAYIKVSANEISLLNDEFNLLNHYSKTNTSTSPSIIQNYLHIILTKINAFNNIKEKSTVQSHTNNTKLLEQFVQLVRVHYTNEKQLSFYTSTLAISQKKLNLAIRNITGLTPAKFLEIYILNEASRILRYSNLSIKEIVAELGYSDSSYFIKAFKKQFKKTPIEYRKSAELNLNTK</sequence>
<dbReference type="GO" id="GO:0043565">
    <property type="term" value="F:sequence-specific DNA binding"/>
    <property type="evidence" value="ECO:0007669"/>
    <property type="project" value="InterPro"/>
</dbReference>
<dbReference type="RefSeq" id="WP_159303973.1">
    <property type="nucleotide sequence ID" value="NZ_LR733271.1"/>
</dbReference>
<keyword evidence="2" id="KW-0238">DNA-binding</keyword>
<dbReference type="GO" id="GO:0003700">
    <property type="term" value="F:DNA-binding transcription factor activity"/>
    <property type="evidence" value="ECO:0007669"/>
    <property type="project" value="InterPro"/>
</dbReference>
<proteinExistence type="predicted"/>
<evidence type="ECO:0000259" key="4">
    <source>
        <dbReference type="PROSITE" id="PS01124"/>
    </source>
</evidence>
<dbReference type="SUPFAM" id="SSF46689">
    <property type="entry name" value="Homeodomain-like"/>
    <property type="match status" value="1"/>
</dbReference>
<dbReference type="InterPro" id="IPR014710">
    <property type="entry name" value="RmlC-like_jellyroll"/>
</dbReference>
<accession>A0A653WV49</accession>
<organism evidence="5 6">
    <name type="scientific">Maribacter litoralis</name>
    <dbReference type="NCBI Taxonomy" id="2059726"/>
    <lineage>
        <taxon>Bacteria</taxon>
        <taxon>Pseudomonadati</taxon>
        <taxon>Bacteroidota</taxon>
        <taxon>Flavobacteriia</taxon>
        <taxon>Flavobacteriales</taxon>
        <taxon>Flavobacteriaceae</taxon>
        <taxon>Maribacter</taxon>
    </lineage>
</organism>
<dbReference type="Proteomes" id="UP000430202">
    <property type="component" value="Unassembled WGS sequence"/>
</dbReference>
<feature type="domain" description="HTH araC/xylS-type" evidence="4">
    <location>
        <begin position="183"/>
        <end position="281"/>
    </location>
</feature>
<gene>
    <name evidence="5" type="ORF">MARI151_60357</name>
</gene>
<dbReference type="InterPro" id="IPR037923">
    <property type="entry name" value="HTH-like"/>
</dbReference>
<dbReference type="SMART" id="SM00342">
    <property type="entry name" value="HTH_ARAC"/>
    <property type="match status" value="1"/>
</dbReference>
<dbReference type="Gene3D" id="2.60.120.10">
    <property type="entry name" value="Jelly Rolls"/>
    <property type="match status" value="1"/>
</dbReference>
<protein>
    <recommendedName>
        <fullName evidence="4">HTH araC/xylS-type domain-containing protein</fullName>
    </recommendedName>
</protein>
<evidence type="ECO:0000313" key="5">
    <source>
        <dbReference type="EMBL" id="VXC22123.1"/>
    </source>
</evidence>
<dbReference type="InterPro" id="IPR020449">
    <property type="entry name" value="Tscrpt_reg_AraC-type_HTH"/>
</dbReference>
<dbReference type="PANTHER" id="PTHR43280:SF32">
    <property type="entry name" value="TRANSCRIPTIONAL REGULATORY PROTEIN"/>
    <property type="match status" value="1"/>
</dbReference>
<dbReference type="AlphaFoldDB" id="A0A653WV49"/>
<dbReference type="EMBL" id="CABWLR010000006">
    <property type="protein sequence ID" value="VXC22123.1"/>
    <property type="molecule type" value="Genomic_DNA"/>
</dbReference>
<reference evidence="5 6" key="1">
    <citation type="submission" date="2019-10" db="EMBL/GenBank/DDBJ databases">
        <authorList>
            <person name="Karimi E."/>
        </authorList>
    </citation>
    <scope>NUCLEOTIDE SEQUENCE [LARGE SCALE GENOMIC DNA]</scope>
    <source>
        <strain evidence="5">Maribacter sp. 151</strain>
    </source>
</reference>